<protein>
    <recommendedName>
        <fullName evidence="4">Transmembrane protein</fullName>
    </recommendedName>
</protein>
<evidence type="ECO:0008006" key="4">
    <source>
        <dbReference type="Google" id="ProtNLM"/>
    </source>
</evidence>
<keyword evidence="1" id="KW-0812">Transmembrane</keyword>
<keyword evidence="1" id="KW-1133">Transmembrane helix</keyword>
<keyword evidence="3" id="KW-1185">Reference proteome</keyword>
<name>A0A813QJ47_9BILA</name>
<reference evidence="2" key="1">
    <citation type="submission" date="2021-02" db="EMBL/GenBank/DDBJ databases">
        <authorList>
            <person name="Nowell W R."/>
        </authorList>
    </citation>
    <scope>NUCLEOTIDE SEQUENCE</scope>
    <source>
        <strain evidence="2">Ploen Becks lab</strain>
    </source>
</reference>
<evidence type="ECO:0000256" key="1">
    <source>
        <dbReference type="SAM" id="Phobius"/>
    </source>
</evidence>
<evidence type="ECO:0000313" key="2">
    <source>
        <dbReference type="EMBL" id="CAF0768726.1"/>
    </source>
</evidence>
<gene>
    <name evidence="2" type="ORF">OXX778_LOCUS4836</name>
</gene>
<feature type="transmembrane region" description="Helical" evidence="1">
    <location>
        <begin position="30"/>
        <end position="51"/>
    </location>
</feature>
<keyword evidence="1" id="KW-0472">Membrane</keyword>
<feature type="transmembrane region" description="Helical" evidence="1">
    <location>
        <begin position="100"/>
        <end position="119"/>
    </location>
</feature>
<accession>A0A813QJ47</accession>
<dbReference type="AlphaFoldDB" id="A0A813QJ47"/>
<sequence length="124" mass="14391">MSSNKLILEIIKFLKEKQIQEAVKKGFKSVSFRTFTLSSFGAMLTFALFGAYNGEKNQKKTKWCLGIYGAIVGEFCYRHYKKSPTHHLTIYRNRHVFSFYQSFFGAVVAVYMFGLCKSLKKEKE</sequence>
<dbReference type="Proteomes" id="UP000663879">
    <property type="component" value="Unassembled WGS sequence"/>
</dbReference>
<dbReference type="EMBL" id="CAJNOC010000497">
    <property type="protein sequence ID" value="CAF0768726.1"/>
    <property type="molecule type" value="Genomic_DNA"/>
</dbReference>
<comment type="caution">
    <text evidence="2">The sequence shown here is derived from an EMBL/GenBank/DDBJ whole genome shotgun (WGS) entry which is preliminary data.</text>
</comment>
<evidence type="ECO:0000313" key="3">
    <source>
        <dbReference type="Proteomes" id="UP000663879"/>
    </source>
</evidence>
<proteinExistence type="predicted"/>
<organism evidence="2 3">
    <name type="scientific">Brachionus calyciflorus</name>
    <dbReference type="NCBI Taxonomy" id="104777"/>
    <lineage>
        <taxon>Eukaryota</taxon>
        <taxon>Metazoa</taxon>
        <taxon>Spiralia</taxon>
        <taxon>Gnathifera</taxon>
        <taxon>Rotifera</taxon>
        <taxon>Eurotatoria</taxon>
        <taxon>Monogononta</taxon>
        <taxon>Pseudotrocha</taxon>
        <taxon>Ploima</taxon>
        <taxon>Brachionidae</taxon>
        <taxon>Brachionus</taxon>
    </lineage>
</organism>